<evidence type="ECO:0000256" key="1">
    <source>
        <dbReference type="SAM" id="SignalP"/>
    </source>
</evidence>
<sequence length="440" mass="45683">MYRVLSGSILAGLFSLAAVAGCASSASVRAAEAGRFDELRRAMIDELRRGALDSDDARAIARALAEGEIARATPPSGVDRVRELRTCARPLEDALDERAAGSDAVATAAAMILLEAGLTDPESAKRYAREAGPGRDPAKSAALRALETRALVAAEDGALRRARMLDADQEVRLAALRAAISAADPNDRSALLEAARLDPYPLARTIAVRAAGALGGREIVLALRDLWALSDEPGREAIAEAWAAPRAIDAGGRAQLLWAISTQRGAPAIAAARALVRAGGEGAGEAVSVLLSAIRTGQSRDRIYAIRSAPLEDPAVRTALIEAQGDPDEAVVFAVHARHIDASPGIVAARERAAAVAWLMRLASGTSTRAVLARGALARAGVRAAAPLLERDLRSREIPVREAAGTGLVELGELPRAALLLADADPRVRTSVACAILGAS</sequence>
<comment type="caution">
    <text evidence="2">The sequence shown here is derived from an EMBL/GenBank/DDBJ whole genome shotgun (WGS) entry which is preliminary data.</text>
</comment>
<dbReference type="PROSITE" id="PS51257">
    <property type="entry name" value="PROKAR_LIPOPROTEIN"/>
    <property type="match status" value="1"/>
</dbReference>
<proteinExistence type="predicted"/>
<feature type="chain" id="PRO_5007566496" description="HEAT repeat domain-containing protein" evidence="1">
    <location>
        <begin position="21"/>
        <end position="440"/>
    </location>
</feature>
<dbReference type="AlphaFoldDB" id="A0A150QBT9"/>
<dbReference type="InterPro" id="IPR016024">
    <property type="entry name" value="ARM-type_fold"/>
</dbReference>
<feature type="signal peptide" evidence="1">
    <location>
        <begin position="1"/>
        <end position="20"/>
    </location>
</feature>
<dbReference type="Proteomes" id="UP000075260">
    <property type="component" value="Unassembled WGS sequence"/>
</dbReference>
<keyword evidence="1" id="KW-0732">Signal</keyword>
<dbReference type="EMBL" id="JEMA01000832">
    <property type="protein sequence ID" value="KYF65441.1"/>
    <property type="molecule type" value="Genomic_DNA"/>
</dbReference>
<accession>A0A150QBT9</accession>
<name>A0A150QBT9_SORCE</name>
<dbReference type="RefSeq" id="WP_061611113.1">
    <property type="nucleotide sequence ID" value="NZ_JEMA01000832.1"/>
</dbReference>
<gene>
    <name evidence="2" type="ORF">BE15_09825</name>
</gene>
<dbReference type="SUPFAM" id="SSF48371">
    <property type="entry name" value="ARM repeat"/>
    <property type="match status" value="1"/>
</dbReference>
<reference evidence="2 3" key="1">
    <citation type="submission" date="2014-02" db="EMBL/GenBank/DDBJ databases">
        <title>The small core and large imbalanced accessory genome model reveals a collaborative survival strategy of Sorangium cellulosum strains in nature.</title>
        <authorList>
            <person name="Han K."/>
            <person name="Peng R."/>
            <person name="Blom J."/>
            <person name="Li Y.-Z."/>
        </authorList>
    </citation>
    <scope>NUCLEOTIDE SEQUENCE [LARGE SCALE GENOMIC DNA]</scope>
    <source>
        <strain evidence="2 3">So0008-312</strain>
    </source>
</reference>
<organism evidence="2 3">
    <name type="scientific">Sorangium cellulosum</name>
    <name type="common">Polyangium cellulosum</name>
    <dbReference type="NCBI Taxonomy" id="56"/>
    <lineage>
        <taxon>Bacteria</taxon>
        <taxon>Pseudomonadati</taxon>
        <taxon>Myxococcota</taxon>
        <taxon>Polyangia</taxon>
        <taxon>Polyangiales</taxon>
        <taxon>Polyangiaceae</taxon>
        <taxon>Sorangium</taxon>
    </lineage>
</organism>
<evidence type="ECO:0000313" key="2">
    <source>
        <dbReference type="EMBL" id="KYF65441.1"/>
    </source>
</evidence>
<evidence type="ECO:0008006" key="4">
    <source>
        <dbReference type="Google" id="ProtNLM"/>
    </source>
</evidence>
<evidence type="ECO:0000313" key="3">
    <source>
        <dbReference type="Proteomes" id="UP000075260"/>
    </source>
</evidence>
<protein>
    <recommendedName>
        <fullName evidence="4">HEAT repeat domain-containing protein</fullName>
    </recommendedName>
</protein>
<dbReference type="OrthoDB" id="5496092at2"/>